<evidence type="ECO:0000313" key="2">
    <source>
        <dbReference type="Proteomes" id="UP001056201"/>
    </source>
</evidence>
<reference evidence="1" key="1">
    <citation type="submission" date="2022-05" db="EMBL/GenBank/DDBJ databases">
        <title>An RpoN-dependent PEP-CTERM gene is involved in floc formation of an Aquincola tertiaricarbonis strain.</title>
        <authorList>
            <person name="Qiu D."/>
            <person name="Xia M."/>
        </authorList>
    </citation>
    <scope>NUCLEOTIDE SEQUENCE</scope>
    <source>
        <strain evidence="1">RN12</strain>
    </source>
</reference>
<organism evidence="1 2">
    <name type="scientific">Aquincola tertiaricarbonis</name>
    <dbReference type="NCBI Taxonomy" id="391953"/>
    <lineage>
        <taxon>Bacteria</taxon>
        <taxon>Pseudomonadati</taxon>
        <taxon>Pseudomonadota</taxon>
        <taxon>Betaproteobacteria</taxon>
        <taxon>Burkholderiales</taxon>
        <taxon>Sphaerotilaceae</taxon>
        <taxon>Aquincola</taxon>
    </lineage>
</organism>
<accession>A0ABY4SEG5</accession>
<gene>
    <name evidence="1" type="ORF">MW290_20890</name>
</gene>
<protein>
    <submittedName>
        <fullName evidence="1">Uncharacterized protein</fullName>
    </submittedName>
</protein>
<dbReference type="EMBL" id="CP097636">
    <property type="protein sequence ID" value="URI11404.1"/>
    <property type="molecule type" value="Genomic_DNA"/>
</dbReference>
<dbReference type="Proteomes" id="UP001056201">
    <property type="component" value="Chromosome 2"/>
</dbReference>
<evidence type="ECO:0000313" key="1">
    <source>
        <dbReference type="EMBL" id="URI11404.1"/>
    </source>
</evidence>
<dbReference type="SUPFAM" id="SSF53756">
    <property type="entry name" value="UDP-Glycosyltransferase/glycogen phosphorylase"/>
    <property type="match status" value="1"/>
</dbReference>
<keyword evidence="2" id="KW-1185">Reference proteome</keyword>
<sequence>MPAATWRVDASRLRLGDRMALAWWAQRRRLDEGLRFAVIDRAAQSGAPVFDLPLHFPLSFEPDEGRALPDWDTGNLWLTVTNAFARQPQAGQFEHVPPAVLSQAQQLRAGRSSVGPRVLMHVLDDAPYNKARNWQRPQALALAARLQQAGCEVVLLNPSPGRFLGGLDRMLAEMLACDAFIGGDTGPSHVFSMLCADKPQLAIYPDMARDQRKFAAEQLALGLPLPWSSLPKRPDLALLTLRAGRQWVRQGWRWRYERVGRFDPVQAADQLLPLLASPLGRV</sequence>
<proteinExistence type="predicted"/>
<name>A0ABY4SEG5_AQUTE</name>